<evidence type="ECO:0000313" key="2">
    <source>
        <dbReference type="Proteomes" id="UP000005933"/>
    </source>
</evidence>
<organism evidence="1 2">
    <name type="scientific">Ralstonia solanacearum (strain UW551)</name>
    <dbReference type="NCBI Taxonomy" id="342110"/>
    <lineage>
        <taxon>Bacteria</taxon>
        <taxon>Pseudomonadati</taxon>
        <taxon>Pseudomonadota</taxon>
        <taxon>Betaproteobacteria</taxon>
        <taxon>Burkholderiales</taxon>
        <taxon>Burkholderiaceae</taxon>
        <taxon>Ralstonia</taxon>
        <taxon>Ralstonia solanacearum species complex</taxon>
    </lineage>
</organism>
<accession>A0AB33VAH0</accession>
<reference evidence="1 2" key="1">
    <citation type="journal article" date="2006" name="Mol. Plant Microbe Interact.">
        <title>Identification of open reading frames unique to a select agent: Ralstonia solanacearum race 3 biovar 2.</title>
        <authorList>
            <person name="Gabriel D.W."/>
            <person name="Allen C."/>
            <person name="Schell M."/>
            <person name="Denny T.P."/>
            <person name="Greenberg J.T."/>
            <person name="Duan Y.P."/>
            <person name="Flores-Cruz Z."/>
            <person name="Huang Q."/>
            <person name="Clifford J.M."/>
            <person name="Presting G."/>
            <person name="Gonzalez E.T."/>
            <person name="Reddy J."/>
            <person name="Elphinstone J."/>
            <person name="Swanson J."/>
            <person name="Yao J."/>
            <person name="Mulholland V."/>
            <person name="Liu L."/>
            <person name="Farmerie W."/>
            <person name="Patnaikuni M."/>
            <person name="Balogh B."/>
            <person name="Norman D."/>
            <person name="Alvarez A."/>
            <person name="Castillo J.A."/>
            <person name="Jones J."/>
            <person name="Saddler G."/>
            <person name="Walunas T."/>
            <person name="Zhukov A."/>
            <person name="Mikhailova N."/>
        </authorList>
    </citation>
    <scope>NUCLEOTIDE SEQUENCE [LARGE SCALE GENOMIC DNA]</scope>
    <source>
        <strain evidence="1 2">UW551</strain>
    </source>
</reference>
<comment type="caution">
    <text evidence="1">The sequence shown here is derived from an EMBL/GenBank/DDBJ whole genome shotgun (WGS) entry which is preliminary data.</text>
</comment>
<protein>
    <submittedName>
        <fullName evidence="1">Uncharacterized protein</fullName>
    </submittedName>
</protein>
<dbReference type="EMBL" id="AAKL01000041">
    <property type="protein sequence ID" value="EAP71849.1"/>
    <property type="molecule type" value="Genomic_DNA"/>
</dbReference>
<sequence>MQRLHRCADVARRCHAVRSCYCAPRECVAGPRGGRWPGAHCARLDLPIASRPSKADSKEPLIKCRRTRPALPGAAPGHLIRGSVTARKRLLT</sequence>
<proteinExistence type="predicted"/>
<evidence type="ECO:0000313" key="1">
    <source>
        <dbReference type="EMBL" id="EAP71849.1"/>
    </source>
</evidence>
<dbReference type="Proteomes" id="UP000005933">
    <property type="component" value="Unassembled WGS sequence"/>
</dbReference>
<gene>
    <name evidence="1" type="ORF">RRSL_02021</name>
</gene>
<name>A0AB33VAH0_RALSU</name>
<dbReference type="AlphaFoldDB" id="A0AB33VAH0"/>